<evidence type="ECO:0008006" key="3">
    <source>
        <dbReference type="Google" id="ProtNLM"/>
    </source>
</evidence>
<proteinExistence type="predicted"/>
<protein>
    <recommendedName>
        <fullName evidence="3">DUF4178 domain-containing protein</fullName>
    </recommendedName>
</protein>
<accession>A0AA35RS00</accession>
<dbReference type="AlphaFoldDB" id="A0AA35RS00"/>
<gene>
    <name evidence="1" type="ORF">GBAR_LOCUS10207</name>
</gene>
<dbReference type="Proteomes" id="UP001174909">
    <property type="component" value="Unassembled WGS sequence"/>
</dbReference>
<reference evidence="1" key="1">
    <citation type="submission" date="2023-03" db="EMBL/GenBank/DDBJ databases">
        <authorList>
            <person name="Steffen K."/>
            <person name="Cardenas P."/>
        </authorList>
    </citation>
    <scope>NUCLEOTIDE SEQUENCE</scope>
</reference>
<comment type="caution">
    <text evidence="1">The sequence shown here is derived from an EMBL/GenBank/DDBJ whole genome shotgun (WGS) entry which is preliminary data.</text>
</comment>
<organism evidence="1 2">
    <name type="scientific">Geodia barretti</name>
    <name type="common">Barrett's horny sponge</name>
    <dbReference type="NCBI Taxonomy" id="519541"/>
    <lineage>
        <taxon>Eukaryota</taxon>
        <taxon>Metazoa</taxon>
        <taxon>Porifera</taxon>
        <taxon>Demospongiae</taxon>
        <taxon>Heteroscleromorpha</taxon>
        <taxon>Tetractinellida</taxon>
        <taxon>Astrophorina</taxon>
        <taxon>Geodiidae</taxon>
        <taxon>Geodia</taxon>
    </lineage>
</organism>
<keyword evidence="2" id="KW-1185">Reference proteome</keyword>
<evidence type="ECO:0000313" key="1">
    <source>
        <dbReference type="EMBL" id="CAI8016664.1"/>
    </source>
</evidence>
<name>A0AA35RS00_GEOBA</name>
<dbReference type="EMBL" id="CASHTH010001547">
    <property type="protein sequence ID" value="CAI8016664.1"/>
    <property type="molecule type" value="Genomic_DNA"/>
</dbReference>
<evidence type="ECO:0000313" key="2">
    <source>
        <dbReference type="Proteomes" id="UP001174909"/>
    </source>
</evidence>
<sequence length="149" mass="17286">MWETGEDGYLLVERITKLESGYGESFELSVVDGERRASVEWSDHDGLHISAVLQDRPIGLSAVGLDYDTLVAWDEHKSLENSIEFDGHRYYYRNSYEVRYNEDDEGFWLWEFVREDEEGGVSVVKWEGLPFEVYVSIAVSPHVVTVYHK</sequence>